<feature type="compositionally biased region" description="Acidic residues" evidence="1">
    <location>
        <begin position="317"/>
        <end position="345"/>
    </location>
</feature>
<dbReference type="InterPro" id="IPR025476">
    <property type="entry name" value="Helitron_helicase-like"/>
</dbReference>
<feature type="compositionally biased region" description="Basic and acidic residues" evidence="1">
    <location>
        <begin position="301"/>
        <end position="316"/>
    </location>
</feature>
<dbReference type="EMBL" id="JBHFQA010000524">
    <property type="protein sequence ID" value="KAL2076325.1"/>
    <property type="molecule type" value="Genomic_DNA"/>
</dbReference>
<evidence type="ECO:0008006" key="6">
    <source>
        <dbReference type="Google" id="ProtNLM"/>
    </source>
</evidence>
<accession>A0ABD1IMV4</accession>
<evidence type="ECO:0000259" key="2">
    <source>
        <dbReference type="Pfam" id="PF14214"/>
    </source>
</evidence>
<protein>
    <recommendedName>
        <fullName evidence="6">Helitron helicase-like domain-containing protein</fullName>
    </recommendedName>
</protein>
<sequence length="603" mass="69108">MVRSRHFKLKQMRYLKALNVIRCTNRIKRKYRNIMGFHETLINMETIEEPTLMSNPLIEEAVSLFRQNVRQGPTYICTVCHRCLFANQVRRCDSSKYSKDPELAAMCLTGTYVHVCEDSCTDKGECSMPERKEEWICYACDKNLKSKRLPSIAVANNLELDPIPEELQGLNVLERHVIAKFIPFAKIISLPKGQQRAIHGAVVCVPSEVDSTVQSLPRPPSESQLLRVKLKRRLCYKGHYQFQNLNMHKVQRALLKLKNIHSEYRDISLRVDDEDNYLEMTEFAKTENKDQGNADSGSDPPKNKEQGCACDDKNGDADDDSSESNKEDDCDSNSEEEAEQNDAEQDGNVAQQHAMAFDSCLQPADVGQELLSFGDNIYSIAPAEGNEPVSFFKTPKLESMAFPVQFCTGRNTIDEADRPRKISPSRYFNTRLFSVDNRFAMDTNYIFFAQFVTEMHLAMSSMSIQLRKGKILTKDGRRITTSLLKNQDEVQKLVRHGEATRFMQPLRGTPAFWEKTMKDLFAMLRQCGLPTFFVTFSAAEMRWTEIIEVIKRQQGEPVNANELDWTTKCDILRSNPVTVIQMFDKRVEALMRDLILSPAQPHW</sequence>
<proteinExistence type="predicted"/>
<dbReference type="InterPro" id="IPR046700">
    <property type="entry name" value="DUF6570"/>
</dbReference>
<feature type="domain" description="DUF6570" evidence="3">
    <location>
        <begin position="147"/>
        <end position="270"/>
    </location>
</feature>
<evidence type="ECO:0000313" key="4">
    <source>
        <dbReference type="EMBL" id="KAL2076325.1"/>
    </source>
</evidence>
<gene>
    <name evidence="4" type="ORF">ACEWY4_028077</name>
</gene>
<dbReference type="Pfam" id="PF20209">
    <property type="entry name" value="DUF6570"/>
    <property type="match status" value="1"/>
</dbReference>
<evidence type="ECO:0000313" key="5">
    <source>
        <dbReference type="Proteomes" id="UP001591681"/>
    </source>
</evidence>
<evidence type="ECO:0000256" key="1">
    <source>
        <dbReference type="SAM" id="MobiDB-lite"/>
    </source>
</evidence>
<organism evidence="4 5">
    <name type="scientific">Coilia grayii</name>
    <name type="common">Gray's grenadier anchovy</name>
    <dbReference type="NCBI Taxonomy" id="363190"/>
    <lineage>
        <taxon>Eukaryota</taxon>
        <taxon>Metazoa</taxon>
        <taxon>Chordata</taxon>
        <taxon>Craniata</taxon>
        <taxon>Vertebrata</taxon>
        <taxon>Euteleostomi</taxon>
        <taxon>Actinopterygii</taxon>
        <taxon>Neopterygii</taxon>
        <taxon>Teleostei</taxon>
        <taxon>Clupei</taxon>
        <taxon>Clupeiformes</taxon>
        <taxon>Clupeoidei</taxon>
        <taxon>Engraulidae</taxon>
        <taxon>Coilinae</taxon>
        <taxon>Coilia</taxon>
    </lineage>
</organism>
<feature type="region of interest" description="Disordered" evidence="1">
    <location>
        <begin position="284"/>
        <end position="348"/>
    </location>
</feature>
<name>A0ABD1IMV4_9TELE</name>
<reference evidence="4 5" key="1">
    <citation type="submission" date="2024-09" db="EMBL/GenBank/DDBJ databases">
        <title>A chromosome-level genome assembly of Gray's grenadier anchovy, Coilia grayii.</title>
        <authorList>
            <person name="Fu Z."/>
        </authorList>
    </citation>
    <scope>NUCLEOTIDE SEQUENCE [LARGE SCALE GENOMIC DNA]</scope>
    <source>
        <strain evidence="4">G4</strain>
        <tissue evidence="4">Muscle</tissue>
    </source>
</reference>
<dbReference type="Pfam" id="PF14214">
    <property type="entry name" value="Helitron_like_N"/>
    <property type="match status" value="1"/>
</dbReference>
<dbReference type="AlphaFoldDB" id="A0ABD1IMV4"/>
<comment type="caution">
    <text evidence="4">The sequence shown here is derived from an EMBL/GenBank/DDBJ whole genome shotgun (WGS) entry which is preliminary data.</text>
</comment>
<keyword evidence="5" id="KW-1185">Reference proteome</keyword>
<dbReference type="Proteomes" id="UP001591681">
    <property type="component" value="Unassembled WGS sequence"/>
</dbReference>
<evidence type="ECO:0000259" key="3">
    <source>
        <dbReference type="Pfam" id="PF20209"/>
    </source>
</evidence>
<feature type="domain" description="Helitron helicase-like" evidence="2">
    <location>
        <begin position="431"/>
        <end position="595"/>
    </location>
</feature>